<organism evidence="1 4">
    <name type="scientific">Clostridium pasteurianum DSM 525 = ATCC 6013</name>
    <dbReference type="NCBI Taxonomy" id="1262449"/>
    <lineage>
        <taxon>Bacteria</taxon>
        <taxon>Bacillati</taxon>
        <taxon>Bacillota</taxon>
        <taxon>Clostridia</taxon>
        <taxon>Eubacteriales</taxon>
        <taxon>Clostridiaceae</taxon>
        <taxon>Clostridium</taxon>
    </lineage>
</organism>
<dbReference type="Proteomes" id="UP000028042">
    <property type="component" value="Unassembled WGS sequence"/>
</dbReference>
<proteinExistence type="predicted"/>
<keyword evidence="1" id="KW-0378">Hydrolase</keyword>
<evidence type="ECO:0000313" key="2">
    <source>
        <dbReference type="EMBL" id="KRU11280.1"/>
    </source>
</evidence>
<dbReference type="SUPFAM" id="SSF56281">
    <property type="entry name" value="Metallo-hydrolase/oxidoreductase"/>
    <property type="match status" value="1"/>
</dbReference>
<dbReference type="RefSeq" id="WP_003442561.1">
    <property type="nucleotide sequence ID" value="NZ_ANZB01000003.1"/>
</dbReference>
<protein>
    <submittedName>
        <fullName evidence="1">Putative Zn-dependent hydrolase</fullName>
    </submittedName>
</protein>
<dbReference type="PANTHER" id="PTHR42967:SF1">
    <property type="entry name" value="MBL FOLD METALLO-HYDROLASE"/>
    <property type="match status" value="1"/>
</dbReference>
<dbReference type="GO" id="GO:0016787">
    <property type="term" value="F:hydrolase activity"/>
    <property type="evidence" value="ECO:0007669"/>
    <property type="project" value="UniProtKB-KW"/>
</dbReference>
<evidence type="ECO:0000313" key="3">
    <source>
        <dbReference type="Proteomes" id="UP000028042"/>
    </source>
</evidence>
<dbReference type="Gene3D" id="3.60.15.10">
    <property type="entry name" value="Ribonuclease Z/Hydroxyacylglutathione hydrolase-like"/>
    <property type="match status" value="1"/>
</dbReference>
<dbReference type="PANTHER" id="PTHR42967">
    <property type="entry name" value="METAL DEPENDENT HYDROLASE"/>
    <property type="match status" value="1"/>
</dbReference>
<keyword evidence="4" id="KW-1185">Reference proteome</keyword>
<dbReference type="PATRIC" id="fig|1262449.3.peg.1099"/>
<reference evidence="1 4" key="1">
    <citation type="journal article" date="2015" name="Genome Announc.">
        <title>Complete Genome Sequence of the Nitrogen-Fixing and Solvent-Producing Clostridium pasteurianum DSM 525.</title>
        <authorList>
            <person name="Poehlein A."/>
            <person name="Grosse-Honebrink A."/>
            <person name="Zhang Y."/>
            <person name="Minton N.P."/>
            <person name="Daniel R."/>
        </authorList>
    </citation>
    <scope>NUCLEOTIDE SEQUENCE [LARGE SCALE GENOMIC DNA]</scope>
    <source>
        <strain evidence="1">DSM 525</strain>
        <strain evidence="4">DSM 525 / ATCC 6013</strain>
    </source>
</reference>
<dbReference type="EMBL" id="JPGY02000001">
    <property type="protein sequence ID" value="KRU11280.1"/>
    <property type="molecule type" value="Genomic_DNA"/>
</dbReference>
<dbReference type="eggNOG" id="COG2220">
    <property type="taxonomic scope" value="Bacteria"/>
</dbReference>
<dbReference type="Proteomes" id="UP000030905">
    <property type="component" value="Chromosome"/>
</dbReference>
<dbReference type="InterPro" id="IPR036866">
    <property type="entry name" value="RibonucZ/Hydroxyglut_hydro"/>
</dbReference>
<reference evidence="2 3" key="3">
    <citation type="journal article" name="Genome Announc.">
        <title>Improved Draft Genome Sequence of Clostridium pasteurianum Strain ATCC 6013 (DSM 525) Using a Hybrid Next-Generation Sequencing Approach.</title>
        <authorList>
            <person name="Pyne M.E."/>
            <person name="Utturkar S."/>
            <person name="Brown S.D."/>
            <person name="Moo-Young M."/>
            <person name="Chung D.A."/>
            <person name="Chou C.P."/>
        </authorList>
    </citation>
    <scope>NUCLEOTIDE SEQUENCE [LARGE SCALE GENOMIC DNA]</scope>
    <source>
        <strain evidence="2 3">ATCC 6013</strain>
    </source>
</reference>
<dbReference type="KEGG" id="cpat:CLPA_c26550"/>
<gene>
    <name evidence="1" type="ORF">CLPA_c26550</name>
    <name evidence="2" type="ORF">CP6013_00527</name>
</gene>
<name>A0A0H3J6B8_CLOPA</name>
<dbReference type="KEGG" id="cpae:CPAST_c26550"/>
<evidence type="ECO:0000313" key="1">
    <source>
        <dbReference type="EMBL" id="AJA52710.1"/>
    </source>
</evidence>
<evidence type="ECO:0000313" key="4">
    <source>
        <dbReference type="Proteomes" id="UP000030905"/>
    </source>
</evidence>
<dbReference type="AlphaFoldDB" id="A0A0H3J6B8"/>
<dbReference type="GeneID" id="93074785"/>
<sequence length="246" mass="28954">MNNYRAKINYLYNSGFTVETENYLLIFDYYKDSVSKGIKSIENGAISELNLKIPKKIIVFSSHSHFDHFNPVIFTWKKIRPDINYVLSNDITNIDNKDTNINILSPYEDLYLDNIYIKAFSSNDLGVSFLVKVDNINIFHSGDLNWWNWWDENGEFNLSMEKSFKSEIKKLEGIDIDIAFCPVDPRLKEYYYIGGEYFIKELNPKLFIPMHFGSKFSITTKFKEKVKYTNTTIIEIQKRGEEIIYS</sequence>
<reference evidence="2" key="2">
    <citation type="submission" date="2015-10" db="EMBL/GenBank/DDBJ databases">
        <title>Improved Draft Genome Sequence of Clostridium pasteurianum Strain ATCC 6013 (DSM 525) Using a Hybrid Next-Generation Sequencing Approach.</title>
        <authorList>
            <person name="Pyne M.E."/>
            <person name="Utturkar S.M."/>
            <person name="Brown S.D."/>
            <person name="Moo-Young M."/>
            <person name="Chung D.A."/>
            <person name="Chou P.C."/>
        </authorList>
    </citation>
    <scope>NUCLEOTIDE SEQUENCE</scope>
    <source>
        <strain evidence="2">ATCC 6013</strain>
    </source>
</reference>
<dbReference type="EMBL" id="CP009268">
    <property type="protein sequence ID" value="AJA52710.1"/>
    <property type="molecule type" value="Genomic_DNA"/>
</dbReference>
<accession>A0A0H3J6B8</accession>